<keyword evidence="4" id="KW-1185">Reference proteome</keyword>
<proteinExistence type="predicted"/>
<feature type="transmembrane region" description="Helical" evidence="2">
    <location>
        <begin position="53"/>
        <end position="74"/>
    </location>
</feature>
<organism evidence="3 4">
    <name type="scientific">Lentinus brumalis</name>
    <dbReference type="NCBI Taxonomy" id="2498619"/>
    <lineage>
        <taxon>Eukaryota</taxon>
        <taxon>Fungi</taxon>
        <taxon>Dikarya</taxon>
        <taxon>Basidiomycota</taxon>
        <taxon>Agaricomycotina</taxon>
        <taxon>Agaricomycetes</taxon>
        <taxon>Polyporales</taxon>
        <taxon>Polyporaceae</taxon>
        <taxon>Lentinus</taxon>
    </lineage>
</organism>
<reference evidence="3 4" key="1">
    <citation type="journal article" date="2018" name="Biotechnol. Biofuels">
        <title>Integrative visual omics of the white-rot fungus Polyporus brumalis exposes the biotechnological potential of its oxidative enzymes for delignifying raw plant biomass.</title>
        <authorList>
            <person name="Miyauchi S."/>
            <person name="Rancon A."/>
            <person name="Drula E."/>
            <person name="Hage H."/>
            <person name="Chaduli D."/>
            <person name="Favel A."/>
            <person name="Grisel S."/>
            <person name="Henrissat B."/>
            <person name="Herpoel-Gimbert I."/>
            <person name="Ruiz-Duenas F.J."/>
            <person name="Chevret D."/>
            <person name="Hainaut M."/>
            <person name="Lin J."/>
            <person name="Wang M."/>
            <person name="Pangilinan J."/>
            <person name="Lipzen A."/>
            <person name="Lesage-Meessen L."/>
            <person name="Navarro D."/>
            <person name="Riley R."/>
            <person name="Grigoriev I.V."/>
            <person name="Zhou S."/>
            <person name="Raouche S."/>
            <person name="Rosso M.N."/>
        </authorList>
    </citation>
    <scope>NUCLEOTIDE SEQUENCE [LARGE SCALE GENOMIC DNA]</scope>
    <source>
        <strain evidence="3 4">BRFM 1820</strain>
    </source>
</reference>
<sequence>MWLRGPSREDEDDEDRGATRCAGLCRGQSMRLGEDTISFPYPFFAAIPVTNPIAIPLPLGLNSFLFLCLVGWLLSFVRRSPRRSPNPPSLVSSRSPPRTPDGRLPLASVDGLASSLESWATSRPPRPPPPVHPDPDLYSVRHPHQHSQQHLQSSLPSIPHCHRSTSFPL</sequence>
<dbReference type="Proteomes" id="UP000256964">
    <property type="component" value="Unassembled WGS sequence"/>
</dbReference>
<gene>
    <name evidence="3" type="ORF">OH76DRAFT_1179680</name>
</gene>
<protein>
    <submittedName>
        <fullName evidence="3">Uncharacterized protein</fullName>
    </submittedName>
</protein>
<keyword evidence="2" id="KW-0472">Membrane</keyword>
<dbReference type="AlphaFoldDB" id="A0A371CTY7"/>
<accession>A0A371CTY7</accession>
<keyword evidence="2" id="KW-1133">Transmembrane helix</keyword>
<keyword evidence="2" id="KW-0812">Transmembrane</keyword>
<evidence type="ECO:0000256" key="2">
    <source>
        <dbReference type="SAM" id="Phobius"/>
    </source>
</evidence>
<feature type="compositionally biased region" description="Low complexity" evidence="1">
    <location>
        <begin position="148"/>
        <end position="157"/>
    </location>
</feature>
<evidence type="ECO:0000313" key="4">
    <source>
        <dbReference type="Proteomes" id="UP000256964"/>
    </source>
</evidence>
<name>A0A371CTY7_9APHY</name>
<dbReference type="EMBL" id="KZ857460">
    <property type="protein sequence ID" value="RDX43720.1"/>
    <property type="molecule type" value="Genomic_DNA"/>
</dbReference>
<feature type="region of interest" description="Disordered" evidence="1">
    <location>
        <begin position="79"/>
        <end position="169"/>
    </location>
</feature>
<evidence type="ECO:0000256" key="1">
    <source>
        <dbReference type="SAM" id="MobiDB-lite"/>
    </source>
</evidence>
<evidence type="ECO:0000313" key="3">
    <source>
        <dbReference type="EMBL" id="RDX43720.1"/>
    </source>
</evidence>